<dbReference type="PANTHER" id="PTHR33361:SF16">
    <property type="entry name" value="DUF885 DOMAIN-CONTAINING PROTEIN"/>
    <property type="match status" value="1"/>
</dbReference>
<accession>A0A7Y4GYE5</accession>
<comment type="caution">
    <text evidence="1">The sequence shown here is derived from an EMBL/GenBank/DDBJ whole genome shotgun (WGS) entry which is preliminary data.</text>
</comment>
<dbReference type="Pfam" id="PF05960">
    <property type="entry name" value="DUF885"/>
    <property type="match status" value="1"/>
</dbReference>
<evidence type="ECO:0000313" key="1">
    <source>
        <dbReference type="EMBL" id="NOJ43882.1"/>
    </source>
</evidence>
<name>A0A7Y4GYE5_9BRAD</name>
<dbReference type="RefSeq" id="WP_171583078.1">
    <property type="nucleotide sequence ID" value="NZ_JAAVLX010000012.1"/>
</dbReference>
<dbReference type="Proteomes" id="UP000544122">
    <property type="component" value="Unassembled WGS sequence"/>
</dbReference>
<sequence length="676" mass="75927">MGNFFEKAASRCATSCRTTSSDDCQPSNHVSNLTLHTLTKCRQKPAIQFGTPLASFAASSQQQCGDLQERTRRSFQLRTLNTMNKPTMPQSVTAAPQTEALGVFFEQAFERQIRRSPMREAALLRRKDRQHLWDEIDEPARDQAVRETRQDLDRLRANFDPQTLPDAAKLSYRLFESNCVTSLEADEFRHYNYPLNQMGGWQSSIPAFLLNHHPIDAVEDAEAYISRLEGIRRLVAQIIDGVELRSRNGIFAPRFVYDKVIRECRNLLSGVPFHASGKDSTWLADFRAKLDALPISYAKKPKLTEAAIQAMIRFVQPAYVDLIAAAARLEATSSTDDGAWKHPNGLEFYAQALRHITTTELSAAQIHEYGREEVGRIHGEMEKIKNSLGFGGDLAAFFKHIKTNPKFVYPDTEEGRSTYLSETSRILDAMYRKLGNSFGRLPKAPLVVRRVEPFRENSGALAFYQRTTADGSQPGVYYVNLSRMEILKTFQLEALAYHEGVPGHHMQIAIARELTGVPAFQKFGSYTAYAEGWALYAESLAKDMGAYRDPMSDFGRLAAELWRAARLVVDTGIHTSRWTRQQAINYLRKVTPNPLSEIISEVERYVVIPGQATAYKVGMQQLLALRSKASSQLGRAFDTREFHDVVLGSGALPFGLLSELVDRWIASKGPGGTPRS</sequence>
<protein>
    <submittedName>
        <fullName evidence="1">DUF885 domain-containing protein</fullName>
    </submittedName>
</protein>
<evidence type="ECO:0000313" key="2">
    <source>
        <dbReference type="Proteomes" id="UP000544122"/>
    </source>
</evidence>
<gene>
    <name evidence="1" type="ORF">HCN58_30765</name>
</gene>
<dbReference type="AlphaFoldDB" id="A0A7Y4GYE5"/>
<keyword evidence="2" id="KW-1185">Reference proteome</keyword>
<dbReference type="PANTHER" id="PTHR33361">
    <property type="entry name" value="GLR0591 PROTEIN"/>
    <property type="match status" value="1"/>
</dbReference>
<reference evidence="1 2" key="1">
    <citation type="submission" date="2020-03" db="EMBL/GenBank/DDBJ databases">
        <title>Bradyrhizobium diversity isolated from nodules of Indigofera sp.</title>
        <authorList>
            <person name="Klepa M."/>
            <person name="Helene L."/>
            <person name="Hungria M."/>
        </authorList>
    </citation>
    <scope>NUCLEOTIDE SEQUENCE [LARGE SCALE GENOMIC DNA]</scope>
    <source>
        <strain evidence="1 2">WSM 1791</strain>
    </source>
</reference>
<dbReference type="InterPro" id="IPR010281">
    <property type="entry name" value="DUF885"/>
</dbReference>
<proteinExistence type="predicted"/>
<dbReference type="EMBL" id="JAAVLX010000012">
    <property type="protein sequence ID" value="NOJ43882.1"/>
    <property type="molecule type" value="Genomic_DNA"/>
</dbReference>
<organism evidence="1 2">
    <name type="scientific">Bradyrhizobium australiense</name>
    <dbReference type="NCBI Taxonomy" id="2721161"/>
    <lineage>
        <taxon>Bacteria</taxon>
        <taxon>Pseudomonadati</taxon>
        <taxon>Pseudomonadota</taxon>
        <taxon>Alphaproteobacteria</taxon>
        <taxon>Hyphomicrobiales</taxon>
        <taxon>Nitrobacteraceae</taxon>
        <taxon>Bradyrhizobium</taxon>
    </lineage>
</organism>